<evidence type="ECO:0000256" key="1">
    <source>
        <dbReference type="ARBA" id="ARBA00001968"/>
    </source>
</evidence>
<sequence length="375" mass="43379">MLNALREENKEGFVDGILKMPTFGTPEATYWKMDSLIVNDHVRPLIAAFTTVVVVVACQIEDVHVSRSGRSKEPSMFRDLTRKKHMERILRSGHDYCVSYLRMDVGPFMHLASIMRDKHLLQVTRHISVEEQLAMFLHIVGHNTKNRTMRIEFVRSGETISQYFNCMLRAVCAIRDDFVHSLSSNCYPEIEYNPNWYPFFKDCIGLFDGTHIDASVPPQAMPRFRGRKGPTQNVLAVVNPDLQFTYVLAGWEGSANDFTVLKDALERPQPEGLKLIEGKYYLVDAGYTTMQGFIAPYRGVRTQVKLVLAYCIVHNYIVGVDPNDMLMYEESTQNDEQIMLTQPRSQREQWEENRQWIELRDKIANDIWMIYSGFV</sequence>
<dbReference type="RefSeq" id="XP_039122159.1">
    <property type="nucleotide sequence ID" value="XM_039266225.1"/>
</dbReference>
<evidence type="ECO:0000256" key="6">
    <source>
        <dbReference type="ARBA" id="ARBA00022801"/>
    </source>
</evidence>
<keyword evidence="5" id="KW-0479">Metal-binding</keyword>
<reference evidence="11" key="1">
    <citation type="submission" date="2025-08" db="UniProtKB">
        <authorList>
            <consortium name="RefSeq"/>
        </authorList>
    </citation>
    <scope>IDENTIFICATION</scope>
</reference>
<dbReference type="GO" id="GO:0004518">
    <property type="term" value="F:nuclease activity"/>
    <property type="evidence" value="ECO:0007669"/>
    <property type="project" value="UniProtKB-KW"/>
</dbReference>
<dbReference type="InterPro" id="IPR045249">
    <property type="entry name" value="HARBI1-like"/>
</dbReference>
<name>A0AB40B5Y7_DIOCR</name>
<evidence type="ECO:0000313" key="11">
    <source>
        <dbReference type="RefSeq" id="XP_039122159.1"/>
    </source>
</evidence>
<organism evidence="10 11">
    <name type="scientific">Dioscorea cayennensis subsp. rotundata</name>
    <name type="common">White Guinea yam</name>
    <name type="synonym">Dioscorea rotundata</name>
    <dbReference type="NCBI Taxonomy" id="55577"/>
    <lineage>
        <taxon>Eukaryota</taxon>
        <taxon>Viridiplantae</taxon>
        <taxon>Streptophyta</taxon>
        <taxon>Embryophyta</taxon>
        <taxon>Tracheophyta</taxon>
        <taxon>Spermatophyta</taxon>
        <taxon>Magnoliopsida</taxon>
        <taxon>Liliopsida</taxon>
        <taxon>Dioscoreales</taxon>
        <taxon>Dioscoreaceae</taxon>
        <taxon>Dioscorea</taxon>
    </lineage>
</organism>
<dbReference type="PANTHER" id="PTHR22930">
    <property type="match status" value="1"/>
</dbReference>
<comment type="cofactor">
    <cofactor evidence="1">
        <name>a divalent metal cation</name>
        <dbReference type="ChEBI" id="CHEBI:60240"/>
    </cofactor>
</comment>
<dbReference type="PANTHER" id="PTHR22930:SF259">
    <property type="entry name" value="OS08G0106900 PROTEIN"/>
    <property type="match status" value="1"/>
</dbReference>
<evidence type="ECO:0000259" key="9">
    <source>
        <dbReference type="Pfam" id="PF26138"/>
    </source>
</evidence>
<feature type="domain" description="DDE Tnp4" evidence="8">
    <location>
        <begin position="208"/>
        <end position="305"/>
    </location>
</feature>
<gene>
    <name evidence="11" type="primary">LOC120258790</name>
</gene>
<evidence type="ECO:0000313" key="10">
    <source>
        <dbReference type="Proteomes" id="UP001515500"/>
    </source>
</evidence>
<dbReference type="GO" id="GO:0005634">
    <property type="term" value="C:nucleus"/>
    <property type="evidence" value="ECO:0007669"/>
    <property type="project" value="UniProtKB-SubCell"/>
</dbReference>
<evidence type="ECO:0000256" key="5">
    <source>
        <dbReference type="ARBA" id="ARBA00022723"/>
    </source>
</evidence>
<evidence type="ECO:0000259" key="8">
    <source>
        <dbReference type="Pfam" id="PF13359"/>
    </source>
</evidence>
<dbReference type="InterPro" id="IPR027806">
    <property type="entry name" value="HARBI1_dom"/>
</dbReference>
<keyword evidence="4" id="KW-0540">Nuclease</keyword>
<dbReference type="Proteomes" id="UP001515500">
    <property type="component" value="Chromosome 4"/>
</dbReference>
<keyword evidence="10" id="KW-1185">Reference proteome</keyword>
<dbReference type="InterPro" id="IPR058353">
    <property type="entry name" value="DUF8040"/>
</dbReference>
<evidence type="ECO:0000256" key="4">
    <source>
        <dbReference type="ARBA" id="ARBA00022722"/>
    </source>
</evidence>
<evidence type="ECO:0000256" key="3">
    <source>
        <dbReference type="ARBA" id="ARBA00006958"/>
    </source>
</evidence>
<protein>
    <submittedName>
        <fullName evidence="11">Protein ALP1-like</fullName>
    </submittedName>
</protein>
<comment type="similarity">
    <text evidence="3">Belongs to the HARBI1 family.</text>
</comment>
<dbReference type="AlphaFoldDB" id="A0AB40B5Y7"/>
<accession>A0AB40B5Y7</accession>
<keyword evidence="7" id="KW-0539">Nucleus</keyword>
<proteinExistence type="inferred from homology"/>
<keyword evidence="6" id="KW-0378">Hydrolase</keyword>
<dbReference type="GO" id="GO:0046872">
    <property type="term" value="F:metal ion binding"/>
    <property type="evidence" value="ECO:0007669"/>
    <property type="project" value="UniProtKB-KW"/>
</dbReference>
<evidence type="ECO:0000256" key="2">
    <source>
        <dbReference type="ARBA" id="ARBA00004123"/>
    </source>
</evidence>
<evidence type="ECO:0000256" key="7">
    <source>
        <dbReference type="ARBA" id="ARBA00023242"/>
    </source>
</evidence>
<dbReference type="Pfam" id="PF13359">
    <property type="entry name" value="DDE_Tnp_4"/>
    <property type="match status" value="1"/>
</dbReference>
<dbReference type="Pfam" id="PF26138">
    <property type="entry name" value="DUF8040"/>
    <property type="match status" value="1"/>
</dbReference>
<dbReference type="GO" id="GO:0016787">
    <property type="term" value="F:hydrolase activity"/>
    <property type="evidence" value="ECO:0007669"/>
    <property type="project" value="UniProtKB-KW"/>
</dbReference>
<comment type="subcellular location">
    <subcellularLocation>
        <location evidence="2">Nucleus</location>
    </subcellularLocation>
</comment>
<feature type="domain" description="DUF8040" evidence="9">
    <location>
        <begin position="80"/>
        <end position="172"/>
    </location>
</feature>
<dbReference type="GeneID" id="120258790"/>